<dbReference type="AlphaFoldDB" id="S7Q5I3"/>
<feature type="region of interest" description="Disordered" evidence="1">
    <location>
        <begin position="52"/>
        <end position="86"/>
    </location>
</feature>
<proteinExistence type="predicted"/>
<feature type="region of interest" description="Disordered" evidence="1">
    <location>
        <begin position="1"/>
        <end position="32"/>
    </location>
</feature>
<accession>S7Q5I3</accession>
<name>S7Q5I3_MYOBR</name>
<dbReference type="EMBL" id="KE164206">
    <property type="protein sequence ID" value="EPQ16067.1"/>
    <property type="molecule type" value="Genomic_DNA"/>
</dbReference>
<reference evidence="2 3" key="1">
    <citation type="journal article" date="2013" name="Nat. Commun.">
        <title>Genome analysis reveals insights into physiology and longevity of the Brandt's bat Myotis brandtii.</title>
        <authorList>
            <person name="Seim I."/>
            <person name="Fang X."/>
            <person name="Xiong Z."/>
            <person name="Lobanov A.V."/>
            <person name="Huang Z."/>
            <person name="Ma S."/>
            <person name="Feng Y."/>
            <person name="Turanov A.A."/>
            <person name="Zhu Y."/>
            <person name="Lenz T.L."/>
            <person name="Gerashchenko M.V."/>
            <person name="Fan D."/>
            <person name="Hee Yim S."/>
            <person name="Yao X."/>
            <person name="Jordan D."/>
            <person name="Xiong Y."/>
            <person name="Ma Y."/>
            <person name="Lyapunov A.N."/>
            <person name="Chen G."/>
            <person name="Kulakova O.I."/>
            <person name="Sun Y."/>
            <person name="Lee S.G."/>
            <person name="Bronson R.T."/>
            <person name="Moskalev A.A."/>
            <person name="Sunyaev S.R."/>
            <person name="Zhang G."/>
            <person name="Krogh A."/>
            <person name="Wang J."/>
            <person name="Gladyshev V.N."/>
        </authorList>
    </citation>
    <scope>NUCLEOTIDE SEQUENCE [LARGE SCALE GENOMIC DNA]</scope>
</reference>
<evidence type="ECO:0000313" key="3">
    <source>
        <dbReference type="Proteomes" id="UP000052978"/>
    </source>
</evidence>
<dbReference type="Proteomes" id="UP000052978">
    <property type="component" value="Unassembled WGS sequence"/>
</dbReference>
<gene>
    <name evidence="2" type="ORF">D623_10024884</name>
</gene>
<protein>
    <submittedName>
        <fullName evidence="2">Uncharacterized protein</fullName>
    </submittedName>
</protein>
<sequence>MQLALPKNEASRGNLVRKLSPPANGTKCDSHHSHFCSGTSYTTHAAALIQAREWDPDASPDIRLGDSASPALRRGPADPQPEFPHV</sequence>
<organism evidence="2 3">
    <name type="scientific">Myotis brandtii</name>
    <name type="common">Brandt's bat</name>
    <dbReference type="NCBI Taxonomy" id="109478"/>
    <lineage>
        <taxon>Eukaryota</taxon>
        <taxon>Metazoa</taxon>
        <taxon>Chordata</taxon>
        <taxon>Craniata</taxon>
        <taxon>Vertebrata</taxon>
        <taxon>Euteleostomi</taxon>
        <taxon>Mammalia</taxon>
        <taxon>Eutheria</taxon>
        <taxon>Laurasiatheria</taxon>
        <taxon>Chiroptera</taxon>
        <taxon>Yangochiroptera</taxon>
        <taxon>Vespertilionidae</taxon>
        <taxon>Myotis</taxon>
    </lineage>
</organism>
<evidence type="ECO:0000256" key="1">
    <source>
        <dbReference type="SAM" id="MobiDB-lite"/>
    </source>
</evidence>
<keyword evidence="3" id="KW-1185">Reference proteome</keyword>
<evidence type="ECO:0000313" key="2">
    <source>
        <dbReference type="EMBL" id="EPQ16067.1"/>
    </source>
</evidence>